<accession>A0A0F9BWL8</accession>
<dbReference type="InterPro" id="IPR036597">
    <property type="entry name" value="Fido-like_dom_sf"/>
</dbReference>
<evidence type="ECO:0000259" key="1">
    <source>
        <dbReference type="PROSITE" id="PS51459"/>
    </source>
</evidence>
<dbReference type="AlphaFoldDB" id="A0A0F9BWL8"/>
<organism evidence="2">
    <name type="scientific">marine sediment metagenome</name>
    <dbReference type="NCBI Taxonomy" id="412755"/>
    <lineage>
        <taxon>unclassified sequences</taxon>
        <taxon>metagenomes</taxon>
        <taxon>ecological metagenomes</taxon>
    </lineage>
</organism>
<name>A0A0F9BWL8_9ZZZZ</name>
<comment type="caution">
    <text evidence="2">The sequence shown here is derived from an EMBL/GenBank/DDBJ whole genome shotgun (WGS) entry which is preliminary data.</text>
</comment>
<feature type="domain" description="Fido" evidence="1">
    <location>
        <begin position="1"/>
        <end position="131"/>
    </location>
</feature>
<dbReference type="InterPro" id="IPR003812">
    <property type="entry name" value="Fido"/>
</dbReference>
<gene>
    <name evidence="2" type="ORF">LCGC14_2679110</name>
</gene>
<protein>
    <recommendedName>
        <fullName evidence="1">Fido domain-containing protein</fullName>
    </recommendedName>
</protein>
<proteinExistence type="predicted"/>
<evidence type="ECO:0000313" key="2">
    <source>
        <dbReference type="EMBL" id="KKK94809.1"/>
    </source>
</evidence>
<dbReference type="PROSITE" id="PS51459">
    <property type="entry name" value="FIDO"/>
    <property type="match status" value="1"/>
</dbReference>
<reference evidence="2" key="1">
    <citation type="journal article" date="2015" name="Nature">
        <title>Complex archaea that bridge the gap between prokaryotes and eukaryotes.</title>
        <authorList>
            <person name="Spang A."/>
            <person name="Saw J.H."/>
            <person name="Jorgensen S.L."/>
            <person name="Zaremba-Niedzwiedzka K."/>
            <person name="Martijn J."/>
            <person name="Lind A.E."/>
            <person name="van Eijk R."/>
            <person name="Schleper C."/>
            <person name="Guy L."/>
            <person name="Ettema T.J."/>
        </authorList>
    </citation>
    <scope>NUCLEOTIDE SEQUENCE</scope>
</reference>
<dbReference type="EMBL" id="LAZR01047186">
    <property type="protein sequence ID" value="KKK94809.1"/>
    <property type="molecule type" value="Genomic_DNA"/>
</dbReference>
<dbReference type="Gene3D" id="1.10.1790.50">
    <property type="match status" value="1"/>
</dbReference>
<sequence length="135" mass="16094">MTWYPDINDLKSYFLILKTRYPDLEKEHLIGDKEQELEGIIDNLQYGLPMEQLDFWLKTVRFLRDLISSHPYTEGNHRLAYISTQIFLRKNGYLLELPEEEAEKFTRLVGDKLAEGNIIRNFKLIAKWLKSKCKK</sequence>
<dbReference type="SUPFAM" id="SSF140931">
    <property type="entry name" value="Fic-like"/>
    <property type="match status" value="1"/>
</dbReference>